<comment type="caution">
    <text evidence="1">The sequence shown here is derived from an EMBL/GenBank/DDBJ whole genome shotgun (WGS) entry which is preliminary data.</text>
</comment>
<reference evidence="1 2" key="1">
    <citation type="submission" date="2021-05" db="EMBL/GenBank/DDBJ databases">
        <title>Pangenome of Leuconostoc gelidum warrants species status for Leuconostoc gelidum subsp. gasicomitatum.</title>
        <authorList>
            <person name="Johansson P."/>
            <person name="Sade E."/>
            <person name="Hultman J."/>
            <person name="Auvinen P."/>
            <person name="Bjorkroth J."/>
        </authorList>
    </citation>
    <scope>NUCLEOTIDE SEQUENCE [LARGE SCALE GENOMIC DNA]</scope>
    <source>
        <strain evidence="1 2">AMKR21</strain>
    </source>
</reference>
<accession>A0ABS7V265</accession>
<keyword evidence="2" id="KW-1185">Reference proteome</keyword>
<sequence length="109" mass="12987">MLRLNYRYHISYNPSLTLEIPEEFPKIYRQSLEAKLNQIYGMDLRKALDFFVNDFAVHLRPEQKENITSNQLGYVIKTYFDEFPNIVKLFKAASQKELDIKNVLEHDIC</sequence>
<name>A0ABS7V265_LEUGE</name>
<dbReference type="EMBL" id="JAHBFX010000001">
    <property type="protein sequence ID" value="MBZ5999462.1"/>
    <property type="molecule type" value="Genomic_DNA"/>
</dbReference>
<organism evidence="1 2">
    <name type="scientific">Leuconostoc gelidum subsp. gelidum</name>
    <dbReference type="NCBI Taxonomy" id="1607839"/>
    <lineage>
        <taxon>Bacteria</taxon>
        <taxon>Bacillati</taxon>
        <taxon>Bacillota</taxon>
        <taxon>Bacilli</taxon>
        <taxon>Lactobacillales</taxon>
        <taxon>Lactobacillaceae</taxon>
        <taxon>Leuconostoc</taxon>
        <taxon>Leuconostoc gelidum group</taxon>
    </lineage>
</organism>
<dbReference type="Proteomes" id="UP000705994">
    <property type="component" value="Unassembled WGS sequence"/>
</dbReference>
<evidence type="ECO:0000313" key="1">
    <source>
        <dbReference type="EMBL" id="MBZ5999462.1"/>
    </source>
</evidence>
<evidence type="ECO:0000313" key="2">
    <source>
        <dbReference type="Proteomes" id="UP000705994"/>
    </source>
</evidence>
<dbReference type="RefSeq" id="WP_162091582.1">
    <property type="nucleotide sequence ID" value="NZ_JAHBFX010000001.1"/>
</dbReference>
<protein>
    <submittedName>
        <fullName evidence="1">Uncharacterized protein</fullName>
    </submittedName>
</protein>
<gene>
    <name evidence="1" type="ORF">KIJ07_03355</name>
</gene>
<proteinExistence type="predicted"/>